<dbReference type="STRING" id="1261640.BHK98_08760"/>
<dbReference type="PROSITE" id="PS01124">
    <property type="entry name" value="HTH_ARAC_FAMILY_2"/>
    <property type="match status" value="1"/>
</dbReference>
<evidence type="ECO:0000259" key="4">
    <source>
        <dbReference type="PROSITE" id="PS01124"/>
    </source>
</evidence>
<organism evidence="5 6">
    <name type="scientific">Hornefia porci</name>
    <dbReference type="NCBI Taxonomy" id="2652292"/>
    <lineage>
        <taxon>Bacteria</taxon>
        <taxon>Bacillati</taxon>
        <taxon>Bacillota</taxon>
        <taxon>Clostridia</taxon>
        <taxon>Peptostreptococcales</taxon>
        <taxon>Anaerovoracaceae</taxon>
        <taxon>Hornefia</taxon>
    </lineage>
</organism>
<dbReference type="AlphaFoldDB" id="A0A1Q9JJ36"/>
<dbReference type="Pfam" id="PF12833">
    <property type="entry name" value="HTH_18"/>
    <property type="match status" value="1"/>
</dbReference>
<dbReference type="GO" id="GO:0003700">
    <property type="term" value="F:DNA-binding transcription factor activity"/>
    <property type="evidence" value="ECO:0007669"/>
    <property type="project" value="InterPro"/>
</dbReference>
<gene>
    <name evidence="5" type="ORF">BHK98_08760</name>
</gene>
<proteinExistence type="predicted"/>
<dbReference type="GO" id="GO:0043565">
    <property type="term" value="F:sequence-specific DNA binding"/>
    <property type="evidence" value="ECO:0007669"/>
    <property type="project" value="InterPro"/>
</dbReference>
<dbReference type="InterPro" id="IPR018060">
    <property type="entry name" value="HTH_AraC"/>
</dbReference>
<comment type="caution">
    <text evidence="5">The sequence shown here is derived from an EMBL/GenBank/DDBJ whole genome shotgun (WGS) entry which is preliminary data.</text>
</comment>
<evidence type="ECO:0000256" key="3">
    <source>
        <dbReference type="ARBA" id="ARBA00023163"/>
    </source>
</evidence>
<dbReference type="PRINTS" id="PR00032">
    <property type="entry name" value="HTHARAC"/>
</dbReference>
<accession>A0A1Q9JJ36</accession>
<evidence type="ECO:0000313" key="5">
    <source>
        <dbReference type="EMBL" id="OLR56147.1"/>
    </source>
</evidence>
<dbReference type="PROSITE" id="PS00041">
    <property type="entry name" value="HTH_ARAC_FAMILY_1"/>
    <property type="match status" value="1"/>
</dbReference>
<keyword evidence="3" id="KW-0804">Transcription</keyword>
<dbReference type="Proteomes" id="UP000187404">
    <property type="component" value="Unassembled WGS sequence"/>
</dbReference>
<dbReference type="Gene3D" id="1.10.10.60">
    <property type="entry name" value="Homeodomain-like"/>
    <property type="match status" value="2"/>
</dbReference>
<reference evidence="5 6" key="1">
    <citation type="journal article" date="2016" name="Appl. Environ. Microbiol.">
        <title>Function and Phylogeny of Bacterial Butyryl Coenzyme A:Acetate Transferases and Their Diversity in the Proximal Colon of Swine.</title>
        <authorList>
            <person name="Trachsel J."/>
            <person name="Bayles D.O."/>
            <person name="Looft T."/>
            <person name="Levine U.Y."/>
            <person name="Allen H.K."/>
        </authorList>
    </citation>
    <scope>NUCLEOTIDE SEQUENCE [LARGE SCALE GENOMIC DNA]</scope>
    <source>
        <strain evidence="5 6">68-3-10</strain>
    </source>
</reference>
<dbReference type="PANTHER" id="PTHR43280">
    <property type="entry name" value="ARAC-FAMILY TRANSCRIPTIONAL REGULATOR"/>
    <property type="match status" value="1"/>
</dbReference>
<evidence type="ECO:0000256" key="1">
    <source>
        <dbReference type="ARBA" id="ARBA00023015"/>
    </source>
</evidence>
<dbReference type="RefSeq" id="WP_075713480.1">
    <property type="nucleotide sequence ID" value="NZ_MJIE01000001.1"/>
</dbReference>
<keyword evidence="6" id="KW-1185">Reference proteome</keyword>
<dbReference type="InterPro" id="IPR018771">
    <property type="entry name" value="PocR_dom"/>
</dbReference>
<dbReference type="Pfam" id="PF10114">
    <property type="entry name" value="PocR"/>
    <property type="match status" value="1"/>
</dbReference>
<sequence length="444" mass="49945">MNNFVIPSRDKPNTTELSNYLDESLRSFSDITGIPVTYFSDDDHIQAEYLPKQKICRIFSAYTDCTGLCRAALASAGQFTTRLGEPYIFLCKSGLTNIASSLIIDGVFIGYVIAGPIVMGELRTSTINKFQELNNLNSQTVNLAEMIASNMQTYQPKQVSEIALLLYNSIVAAVASANTDYDKLRNQYNNFSNINIDIQKYKKEHSAFSYPYDLEKTLVEHVLDGRAAEAEEDLRKMLTSFSILEAGDLHGIKDKTLWLFAIVIRLSSRKQSNLNEILDTDLDVINQISEADNLDHLTEIAVHLIRLISNNMISSVYGGDSQIISKALQFINMNYLNRITLQMIEEELHVNGSYFSTLFKNEMGKPFTQYVNSLKVAKACELLITTNLNILDISMSIGFDDQSYFTKVFKREAGLTPKQYRNSYTKAHDGTGLQTNQTACNSVR</sequence>
<dbReference type="EMBL" id="MJIE01000001">
    <property type="protein sequence ID" value="OLR56147.1"/>
    <property type="molecule type" value="Genomic_DNA"/>
</dbReference>
<keyword evidence="1" id="KW-0805">Transcription regulation</keyword>
<keyword evidence="2" id="KW-0238">DNA-binding</keyword>
<dbReference type="SUPFAM" id="SSF46689">
    <property type="entry name" value="Homeodomain-like"/>
    <property type="match status" value="2"/>
</dbReference>
<name>A0A1Q9JJ36_9FIRM</name>
<dbReference type="PANTHER" id="PTHR43280:SF28">
    <property type="entry name" value="HTH-TYPE TRANSCRIPTIONAL ACTIVATOR RHAS"/>
    <property type="match status" value="1"/>
</dbReference>
<dbReference type="InterPro" id="IPR020449">
    <property type="entry name" value="Tscrpt_reg_AraC-type_HTH"/>
</dbReference>
<dbReference type="SMART" id="SM00342">
    <property type="entry name" value="HTH_ARAC"/>
    <property type="match status" value="1"/>
</dbReference>
<feature type="domain" description="HTH araC/xylS-type" evidence="4">
    <location>
        <begin position="325"/>
        <end position="423"/>
    </location>
</feature>
<evidence type="ECO:0000313" key="6">
    <source>
        <dbReference type="Proteomes" id="UP000187404"/>
    </source>
</evidence>
<evidence type="ECO:0000256" key="2">
    <source>
        <dbReference type="ARBA" id="ARBA00023125"/>
    </source>
</evidence>
<dbReference type="InterPro" id="IPR018062">
    <property type="entry name" value="HTH_AraC-typ_CS"/>
</dbReference>
<dbReference type="InterPro" id="IPR009057">
    <property type="entry name" value="Homeodomain-like_sf"/>
</dbReference>
<protein>
    <recommendedName>
        <fullName evidence="4">HTH araC/xylS-type domain-containing protein</fullName>
    </recommendedName>
</protein>
<dbReference type="OrthoDB" id="1410840at2"/>